<feature type="region of interest" description="Disordered" evidence="1">
    <location>
        <begin position="57"/>
        <end position="86"/>
    </location>
</feature>
<keyword evidence="2" id="KW-0812">Transmembrane</keyword>
<dbReference type="EMBL" id="JACHNU010000002">
    <property type="protein sequence ID" value="MBB4662271.1"/>
    <property type="molecule type" value="Genomic_DNA"/>
</dbReference>
<keyword evidence="4" id="KW-1185">Reference proteome</keyword>
<feature type="transmembrane region" description="Helical" evidence="2">
    <location>
        <begin position="30"/>
        <end position="51"/>
    </location>
</feature>
<reference evidence="3 4" key="1">
    <citation type="submission" date="2020-08" db="EMBL/GenBank/DDBJ databases">
        <title>Genomic Encyclopedia of Archaeal and Bacterial Type Strains, Phase II (KMG-II): from individual species to whole genera.</title>
        <authorList>
            <person name="Goeker M."/>
        </authorList>
    </citation>
    <scope>NUCLEOTIDE SEQUENCE [LARGE SCALE GENOMIC DNA]</scope>
    <source>
        <strain evidence="3 4">DSM 23288</strain>
    </source>
</reference>
<evidence type="ECO:0000313" key="4">
    <source>
        <dbReference type="Proteomes" id="UP000585272"/>
    </source>
</evidence>
<feature type="compositionally biased region" description="Low complexity" evidence="1">
    <location>
        <begin position="74"/>
        <end position="86"/>
    </location>
</feature>
<gene>
    <name evidence="3" type="ORF">BDZ31_001857</name>
</gene>
<evidence type="ECO:0000313" key="3">
    <source>
        <dbReference type="EMBL" id="MBB4662271.1"/>
    </source>
</evidence>
<feature type="transmembrane region" description="Helical" evidence="2">
    <location>
        <begin position="5"/>
        <end position="24"/>
    </location>
</feature>
<dbReference type="AlphaFoldDB" id="A0A840IDE5"/>
<protein>
    <submittedName>
        <fullName evidence="3">Uncharacterized protein</fullName>
    </submittedName>
</protein>
<keyword evidence="2" id="KW-1133">Transmembrane helix</keyword>
<organism evidence="3 4">
    <name type="scientific">Conexibacter arvalis</name>
    <dbReference type="NCBI Taxonomy" id="912552"/>
    <lineage>
        <taxon>Bacteria</taxon>
        <taxon>Bacillati</taxon>
        <taxon>Actinomycetota</taxon>
        <taxon>Thermoleophilia</taxon>
        <taxon>Solirubrobacterales</taxon>
        <taxon>Conexibacteraceae</taxon>
        <taxon>Conexibacter</taxon>
    </lineage>
</organism>
<evidence type="ECO:0000256" key="2">
    <source>
        <dbReference type="SAM" id="Phobius"/>
    </source>
</evidence>
<proteinExistence type="predicted"/>
<sequence length="86" mass="9314">MVLKLVRYGLPALIAIAGLVFLIAGSGGAATAFGIVLLGIALLVLLANLFARLSISSEDDREREQRARDRYTRTGRWTPRGGPRPH</sequence>
<keyword evidence="2" id="KW-0472">Membrane</keyword>
<comment type="caution">
    <text evidence="3">The sequence shown here is derived from an EMBL/GenBank/DDBJ whole genome shotgun (WGS) entry which is preliminary data.</text>
</comment>
<dbReference type="Proteomes" id="UP000585272">
    <property type="component" value="Unassembled WGS sequence"/>
</dbReference>
<name>A0A840IDE5_9ACTN</name>
<dbReference type="RefSeq" id="WP_183341341.1">
    <property type="nucleotide sequence ID" value="NZ_JACHNU010000002.1"/>
</dbReference>
<evidence type="ECO:0000256" key="1">
    <source>
        <dbReference type="SAM" id="MobiDB-lite"/>
    </source>
</evidence>
<accession>A0A840IDE5</accession>
<feature type="compositionally biased region" description="Basic and acidic residues" evidence="1">
    <location>
        <begin position="58"/>
        <end position="72"/>
    </location>
</feature>